<name>A0ABQ3ZBW9_9ACTN</name>
<comment type="caution">
    <text evidence="3">The sequence shown here is derived from an EMBL/GenBank/DDBJ whole genome shotgun (WGS) entry which is preliminary data.</text>
</comment>
<protein>
    <submittedName>
        <fullName evidence="3">Lipoprotein LipO</fullName>
    </submittedName>
</protein>
<dbReference type="PROSITE" id="PS51257">
    <property type="entry name" value="PROKAR_LIPOPROTEIN"/>
    <property type="match status" value="1"/>
</dbReference>
<dbReference type="Gene3D" id="3.40.190.10">
    <property type="entry name" value="Periplasmic binding protein-like II"/>
    <property type="match status" value="2"/>
</dbReference>
<evidence type="ECO:0000313" key="4">
    <source>
        <dbReference type="Proteomes" id="UP000637628"/>
    </source>
</evidence>
<dbReference type="Proteomes" id="UP000637628">
    <property type="component" value="Unassembled WGS sequence"/>
</dbReference>
<evidence type="ECO:0000256" key="2">
    <source>
        <dbReference type="SAM" id="SignalP"/>
    </source>
</evidence>
<evidence type="ECO:0000313" key="3">
    <source>
        <dbReference type="EMBL" id="GIE07320.1"/>
    </source>
</evidence>
<dbReference type="PANTHER" id="PTHR43649">
    <property type="entry name" value="ARABINOSE-BINDING PROTEIN-RELATED"/>
    <property type="match status" value="1"/>
</dbReference>
<accession>A0ABQ3ZBW9</accession>
<reference evidence="3 4" key="1">
    <citation type="submission" date="2021-01" db="EMBL/GenBank/DDBJ databases">
        <title>Whole genome shotgun sequence of Actinoplanes durhamensis NBRC 14914.</title>
        <authorList>
            <person name="Komaki H."/>
            <person name="Tamura T."/>
        </authorList>
    </citation>
    <scope>NUCLEOTIDE SEQUENCE [LARGE SCALE GENOMIC DNA]</scope>
    <source>
        <strain evidence="3 4">NBRC 14914</strain>
    </source>
</reference>
<gene>
    <name evidence="3" type="primary">lipO</name>
    <name evidence="3" type="ORF">Adu01nite_86700</name>
</gene>
<keyword evidence="3" id="KW-0449">Lipoprotein</keyword>
<proteinExistence type="predicted"/>
<sequence length="508" mass="55787">MKKLAAILAVTMTLTTVAACGDDSGEQSSDTISVMAPLFGTAPDPNGELQQAVQKLLGKKLQITWVPNADYNEKTNVTLASNNMPQVMVIQGDKQAAFVQAAQAGAFWDLTGKLDKYPNLKPADPTTGKNATVNGKVYGIYRVRPLLRSAITIRKDWLAKLGLPMPKTVDDLQAIAKAFTERDPDGNGKKDTYGLIVPKWPGNYASSSPYDVIETWFGAPNGWGERGGKLVPGFDTEEFITANKWLKNWVDQGWVNPDFATLDSANWNKPFVQGRGGIIIDVNVRSADLVKLFKEQDPKSFDKVALAGNLARSDGQKFSAPFPGYNGIVAIPRQKVKTEEQLDQILQVLDKLQTKEGTVLLTNGIEGRNFKLEDQYAVPLDEDNPQIKTINNDVEKAFIQLGTRASIGLSAYPPKPADEPSRQLLVQRAELATEDLKTAVHNPALGVVSDYYIRQGKTLDLIIPDARIKYLSGDITEEQLRAEIKRWYAEGGTKIAEETNELVAKLGK</sequence>
<feature type="signal peptide" evidence="2">
    <location>
        <begin position="1"/>
        <end position="18"/>
    </location>
</feature>
<dbReference type="InterPro" id="IPR050490">
    <property type="entry name" value="Bact_solute-bd_prot1"/>
</dbReference>
<dbReference type="RefSeq" id="WP_203735165.1">
    <property type="nucleotide sequence ID" value="NZ_BAAATX010000061.1"/>
</dbReference>
<dbReference type="EMBL" id="BOML01000077">
    <property type="protein sequence ID" value="GIE07320.1"/>
    <property type="molecule type" value="Genomic_DNA"/>
</dbReference>
<dbReference type="SUPFAM" id="SSF53850">
    <property type="entry name" value="Periplasmic binding protein-like II"/>
    <property type="match status" value="1"/>
</dbReference>
<feature type="chain" id="PRO_5045041032" evidence="2">
    <location>
        <begin position="19"/>
        <end position="508"/>
    </location>
</feature>
<keyword evidence="1 2" id="KW-0732">Signal</keyword>
<organism evidence="3 4">
    <name type="scientific">Paractinoplanes durhamensis</name>
    <dbReference type="NCBI Taxonomy" id="113563"/>
    <lineage>
        <taxon>Bacteria</taxon>
        <taxon>Bacillati</taxon>
        <taxon>Actinomycetota</taxon>
        <taxon>Actinomycetes</taxon>
        <taxon>Micromonosporales</taxon>
        <taxon>Micromonosporaceae</taxon>
        <taxon>Paractinoplanes</taxon>
    </lineage>
</organism>
<evidence type="ECO:0000256" key="1">
    <source>
        <dbReference type="ARBA" id="ARBA00022729"/>
    </source>
</evidence>
<dbReference type="PANTHER" id="PTHR43649:SF33">
    <property type="entry name" value="POLYGALACTURONAN_RHAMNOGALACTURONAN-BINDING PROTEIN YTCQ"/>
    <property type="match status" value="1"/>
</dbReference>
<dbReference type="CDD" id="cd13580">
    <property type="entry name" value="PBP2_AlgQ_like_1"/>
    <property type="match status" value="1"/>
</dbReference>
<keyword evidence="4" id="KW-1185">Reference proteome</keyword>